<evidence type="ECO:0000313" key="2">
    <source>
        <dbReference type="EMBL" id="UWQ54575.1"/>
    </source>
</evidence>
<name>A0A9Q9LX85_LEICA</name>
<keyword evidence="1" id="KW-0472">Membrane</keyword>
<accession>A0A9Q9LX85</accession>
<dbReference type="EMBL" id="CP081070">
    <property type="protein sequence ID" value="UWQ54575.1"/>
    <property type="molecule type" value="Genomic_DNA"/>
</dbReference>
<reference evidence="2" key="1">
    <citation type="submission" date="2021-08" db="EMBL/GenBank/DDBJ databases">
        <authorList>
            <person name="Nwanade C."/>
            <person name="Wang M."/>
            <person name="Masoudi A."/>
            <person name="Yu Z."/>
            <person name="Liu J."/>
        </authorList>
    </citation>
    <scope>NUCLEOTIDE SEQUENCE</scope>
    <source>
        <strain evidence="2">S122</strain>
    </source>
</reference>
<proteinExistence type="predicted"/>
<feature type="transmembrane region" description="Helical" evidence="1">
    <location>
        <begin position="6"/>
        <end position="23"/>
    </location>
</feature>
<dbReference type="RefSeq" id="WP_259971845.1">
    <property type="nucleotide sequence ID" value="NZ_CP081070.1"/>
</dbReference>
<evidence type="ECO:0000256" key="1">
    <source>
        <dbReference type="SAM" id="Phobius"/>
    </source>
</evidence>
<organism evidence="2 3">
    <name type="scientific">Leisingera caerulea</name>
    <name type="common">Phaeobacter caeruleus</name>
    <dbReference type="NCBI Taxonomy" id="506591"/>
    <lineage>
        <taxon>Bacteria</taxon>
        <taxon>Pseudomonadati</taxon>
        <taxon>Pseudomonadota</taxon>
        <taxon>Alphaproteobacteria</taxon>
        <taxon>Rhodobacterales</taxon>
        <taxon>Roseobacteraceae</taxon>
        <taxon>Leisingera</taxon>
    </lineage>
</organism>
<dbReference type="Proteomes" id="UP001058713">
    <property type="component" value="Chromosome"/>
</dbReference>
<evidence type="ECO:0000313" key="3">
    <source>
        <dbReference type="Proteomes" id="UP001058713"/>
    </source>
</evidence>
<gene>
    <name evidence="2" type="ORF">K3721_03305</name>
</gene>
<dbReference type="AlphaFoldDB" id="A0A9Q9LX85"/>
<protein>
    <submittedName>
        <fullName evidence="2">Uncharacterized protein</fullName>
    </submittedName>
</protein>
<dbReference type="KEGG" id="lcae:K3721_03305"/>
<keyword evidence="1" id="KW-1133">Transmembrane helix</keyword>
<sequence length="132" mass="13476">MPLELLLALVAGGITAIAVLLHVTGRSRQAVLTAESSRAAWLRQYPQDRVQNVLPAASGHAALIAADSGPGLVWAFGADTVARHLGGAAIAESAGGLRINFNDFSAPGVSVALTRAERARWQAVIASGGEAA</sequence>
<keyword evidence="1" id="KW-0812">Transmembrane</keyword>